<gene>
    <name evidence="1" type="ORF">AN481_11955</name>
</gene>
<dbReference type="STRING" id="1803587.GCA_001593825_01376"/>
<evidence type="ECO:0000313" key="1">
    <source>
        <dbReference type="EMBL" id="OBQ25094.1"/>
    </source>
</evidence>
<evidence type="ECO:0000313" key="2">
    <source>
        <dbReference type="Proteomes" id="UP000092382"/>
    </source>
</evidence>
<name>A0A1B7VVV3_APHFL</name>
<organism evidence="1 2">
    <name type="scientific">Aphanizomenon flos-aquae LD13</name>
    <dbReference type="NCBI Taxonomy" id="1710894"/>
    <lineage>
        <taxon>Bacteria</taxon>
        <taxon>Bacillati</taxon>
        <taxon>Cyanobacteriota</taxon>
        <taxon>Cyanophyceae</taxon>
        <taxon>Nostocales</taxon>
        <taxon>Aphanizomenonaceae</taxon>
        <taxon>Aphanizomenon</taxon>
    </lineage>
</organism>
<reference evidence="1 2" key="1">
    <citation type="submission" date="2015-09" db="EMBL/GenBank/DDBJ databases">
        <title>Whole genome shotgun sequence assembly of Aphanizomenon flos-aquae UKL13.</title>
        <authorList>
            <person name="Driscoll C."/>
        </authorList>
    </citation>
    <scope>NUCLEOTIDE SEQUENCE [LARGE SCALE GENOMIC DNA]</scope>
    <source>
        <strain evidence="1">MDT13</strain>
    </source>
</reference>
<accession>A0A1B7VVV3</accession>
<dbReference type="EMBL" id="LJOY01000037">
    <property type="protein sequence ID" value="OBQ25094.1"/>
    <property type="molecule type" value="Genomic_DNA"/>
</dbReference>
<comment type="caution">
    <text evidence="1">The sequence shown here is derived from an EMBL/GenBank/DDBJ whole genome shotgun (WGS) entry which is preliminary data.</text>
</comment>
<dbReference type="Proteomes" id="UP000092382">
    <property type="component" value="Unassembled WGS sequence"/>
</dbReference>
<proteinExistence type="predicted"/>
<dbReference type="AlphaFoldDB" id="A0A1B7VVV3"/>
<dbReference type="PATRIC" id="fig|1710894.3.peg.127"/>
<sequence>MPKHDPAKLKKVAISLPFGIGSAEWEADTTERKAAWSLYVELVTRIAVQSLEVDQGLVREALNSLYSLFGTTREVLKAAGPDVGASKNSVGGIAIAVLNNGLRPFLAKWHPVLQAWEARRPVGVSPKEHEVSWTEEATLRSELAALRGGLEEYAKALAVISGVEE</sequence>
<protein>
    <submittedName>
        <fullName evidence="1">Uncharacterized protein</fullName>
    </submittedName>
</protein>